<name>A0A1M5ZNN3_9BURK</name>
<evidence type="ECO:0000256" key="8">
    <source>
        <dbReference type="ARBA" id="ARBA00029894"/>
    </source>
</evidence>
<feature type="binding site" evidence="12">
    <location>
        <position position="150"/>
    </location>
    <ligand>
        <name>CoA</name>
        <dbReference type="ChEBI" id="CHEBI:57287"/>
    </ligand>
</feature>
<feature type="binding site" evidence="12">
    <location>
        <position position="146"/>
    </location>
    <ligand>
        <name>CoA</name>
        <dbReference type="ChEBI" id="CHEBI:57287"/>
    </ligand>
</feature>
<dbReference type="GO" id="GO:0009239">
    <property type="term" value="P:enterobactin biosynthetic process"/>
    <property type="evidence" value="ECO:0007669"/>
    <property type="project" value="UniProtKB-UniPathway"/>
</dbReference>
<dbReference type="InterPro" id="IPR008278">
    <property type="entry name" value="4-PPantetheinyl_Trfase_dom"/>
</dbReference>
<comment type="similarity">
    <text evidence="3">Belongs to the P-Pant transferase superfamily. EntD family.</text>
</comment>
<keyword evidence="7" id="KW-0259">Enterobactin biosynthesis</keyword>
<evidence type="ECO:0000256" key="13">
    <source>
        <dbReference type="PIRSR" id="PIRSR603542-2"/>
    </source>
</evidence>
<evidence type="ECO:0000256" key="4">
    <source>
        <dbReference type="ARBA" id="ARBA00011503"/>
    </source>
</evidence>
<keyword evidence="6" id="KW-0808">Transferase</keyword>
<dbReference type="GO" id="GO:0005886">
    <property type="term" value="C:plasma membrane"/>
    <property type="evidence" value="ECO:0007669"/>
    <property type="project" value="TreeGrafter"/>
</dbReference>
<dbReference type="GO" id="GO:0009366">
    <property type="term" value="C:enterobactin synthetase complex"/>
    <property type="evidence" value="ECO:0007669"/>
    <property type="project" value="InterPro"/>
</dbReference>
<dbReference type="UniPathway" id="UPA00017"/>
<dbReference type="PANTHER" id="PTHR38096">
    <property type="entry name" value="ENTEROBACTIN SYNTHASE COMPONENT D"/>
    <property type="match status" value="1"/>
</dbReference>
<evidence type="ECO:0000256" key="1">
    <source>
        <dbReference type="ARBA" id="ARBA00003937"/>
    </source>
</evidence>
<keyword evidence="13" id="KW-0479">Metal-binding</keyword>
<feature type="binding site" evidence="13">
    <location>
        <position position="103"/>
    </location>
    <ligand>
        <name>Mg(2+)</name>
        <dbReference type="ChEBI" id="CHEBI:18420"/>
    </ligand>
</feature>
<dbReference type="PRINTS" id="PR01399">
    <property type="entry name" value="ENTSNTHTASED"/>
</dbReference>
<evidence type="ECO:0000256" key="9">
    <source>
        <dbReference type="ARBA" id="ARBA00031996"/>
    </source>
</evidence>
<feature type="domain" description="4'-phosphopantetheinyl transferase N-terminal" evidence="15">
    <location>
        <begin position="32"/>
        <end position="89"/>
    </location>
</feature>
<dbReference type="Pfam" id="PF01648">
    <property type="entry name" value="ACPS"/>
    <property type="match status" value="1"/>
</dbReference>
<organism evidence="16 17">
    <name type="scientific">Pollutimonas bauzanensis</name>
    <dbReference type="NCBI Taxonomy" id="658167"/>
    <lineage>
        <taxon>Bacteria</taxon>
        <taxon>Pseudomonadati</taxon>
        <taxon>Pseudomonadota</taxon>
        <taxon>Betaproteobacteria</taxon>
        <taxon>Burkholderiales</taxon>
        <taxon>Alcaligenaceae</taxon>
        <taxon>Pollutimonas</taxon>
    </lineage>
</organism>
<feature type="binding site" evidence="12">
    <location>
        <begin position="79"/>
        <end position="80"/>
    </location>
    <ligand>
        <name>CoA</name>
        <dbReference type="ChEBI" id="CHEBI:57287"/>
    </ligand>
</feature>
<dbReference type="SUPFAM" id="SSF56214">
    <property type="entry name" value="4'-phosphopantetheinyl transferase"/>
    <property type="match status" value="1"/>
</dbReference>
<evidence type="ECO:0000259" key="14">
    <source>
        <dbReference type="Pfam" id="PF01648"/>
    </source>
</evidence>
<evidence type="ECO:0000259" key="15">
    <source>
        <dbReference type="Pfam" id="PF17837"/>
    </source>
</evidence>
<dbReference type="Proteomes" id="UP000184226">
    <property type="component" value="Unassembled WGS sequence"/>
</dbReference>
<evidence type="ECO:0000256" key="7">
    <source>
        <dbReference type="ARBA" id="ARBA00023191"/>
    </source>
</evidence>
<sequence length="215" mass="23596">MLSGVSISAVRRVMDESLFSDPGLLYATRDMSGNRRAEFMAGRICAARSLRKMGVVAAFPLPGRNRQPVWPTGVLGSISHCSTTAVAVATAQSRYCALGVDVEPLIGPAIAQQIQRSICRDEELIGLERSVPGRKLALTLLFSAKEALFKALFPQVGGFKDFYAAEFFACEARSLVLRLTQDWNSQWLAGKKVKVRYAWRGEDVFSAVYLSRTGN</sequence>
<feature type="binding site" evidence="12">
    <location>
        <position position="43"/>
    </location>
    <ligand>
        <name>CoA</name>
        <dbReference type="ChEBI" id="CHEBI:57287"/>
    </ligand>
</feature>
<proteinExistence type="inferred from homology"/>
<dbReference type="STRING" id="658167.SAMN04488135_11651"/>
<reference evidence="16 17" key="1">
    <citation type="submission" date="2016-11" db="EMBL/GenBank/DDBJ databases">
        <authorList>
            <person name="Jaros S."/>
            <person name="Januszkiewicz K."/>
            <person name="Wedrychowicz H."/>
        </authorList>
    </citation>
    <scope>NUCLEOTIDE SEQUENCE [LARGE SCALE GENOMIC DNA]</scope>
    <source>
        <strain evidence="16 17">CGMCC 1.10190</strain>
    </source>
</reference>
<dbReference type="Pfam" id="PF17837">
    <property type="entry name" value="4PPT_N"/>
    <property type="match status" value="1"/>
</dbReference>
<evidence type="ECO:0000256" key="6">
    <source>
        <dbReference type="ARBA" id="ARBA00022679"/>
    </source>
</evidence>
<dbReference type="InterPro" id="IPR037143">
    <property type="entry name" value="4-PPantetheinyl_Trfase_dom_sf"/>
</dbReference>
<feature type="binding site" evidence="12">
    <location>
        <position position="35"/>
    </location>
    <ligand>
        <name>CoA</name>
        <dbReference type="ChEBI" id="CHEBI:57287"/>
    </ligand>
</feature>
<comment type="pathway">
    <text evidence="2">Siderophore biosynthesis; enterobactin biosynthesis.</text>
</comment>
<evidence type="ECO:0000256" key="11">
    <source>
        <dbReference type="ARBA" id="ARBA00049191"/>
    </source>
</evidence>
<dbReference type="GO" id="GO:0000287">
    <property type="term" value="F:magnesium ion binding"/>
    <property type="evidence" value="ECO:0007669"/>
    <property type="project" value="InterPro"/>
</dbReference>
<keyword evidence="13" id="KW-0460">Magnesium</keyword>
<comment type="function">
    <text evidence="1">Involved in the biosynthesis of the siderophore enterobactin (enterochelin), which is a macrocyclic trimeric lactone of N-(2,3-dihydroxybenzoyl)-serine. The serine trilactone serves as a scaffolding for the three catechol functionalities that provide hexadentate coordination for the tightly ligated iron(2+) atoms. Plays an essential role in the assembly of the enterobactin by catalyzing the transfer of the 4'-phosphopantetheine (Ppant) moiety from coenzyme A to the apo-domains of both EntB (ArCP domain) and EntF (PCP domain) to yield their holo-forms which make them competent for the activation of 2,3-dihydroxybenzoate (DHB) and L-serine, respectively.</text>
</comment>
<evidence type="ECO:0000256" key="10">
    <source>
        <dbReference type="ARBA" id="ARBA00049176"/>
    </source>
</evidence>
<dbReference type="PANTHER" id="PTHR38096:SF1">
    <property type="entry name" value="ENTEROBACTIN SYNTHASE COMPONENT D"/>
    <property type="match status" value="1"/>
</dbReference>
<evidence type="ECO:0000313" key="17">
    <source>
        <dbReference type="Proteomes" id="UP000184226"/>
    </source>
</evidence>
<dbReference type="InterPro" id="IPR003542">
    <property type="entry name" value="Enbac_synth_compD-like"/>
</dbReference>
<comment type="cofactor">
    <cofactor evidence="13">
        <name>Mg(2+)</name>
        <dbReference type="ChEBI" id="CHEBI:18420"/>
    </cofactor>
</comment>
<evidence type="ECO:0000256" key="12">
    <source>
        <dbReference type="PIRSR" id="PIRSR603542-1"/>
    </source>
</evidence>
<gene>
    <name evidence="16" type="ORF">SAMN04488135_11651</name>
</gene>
<evidence type="ECO:0000256" key="2">
    <source>
        <dbReference type="ARBA" id="ARBA00004993"/>
    </source>
</evidence>
<comment type="subunit">
    <text evidence="4">EntB, EntD, EntE, and EntF form a multienzyme complex called enterobactin synthase.</text>
</comment>
<protein>
    <recommendedName>
        <fullName evidence="5">Enterobactin synthase component D</fullName>
    </recommendedName>
    <alternativeName>
        <fullName evidence="8">4'-phosphopantetheinyl transferase EntD</fullName>
    </alternativeName>
    <alternativeName>
        <fullName evidence="9">Enterochelin synthase D</fullName>
    </alternativeName>
</protein>
<keyword evidence="17" id="KW-1185">Reference proteome</keyword>
<feature type="domain" description="4'-phosphopantetheinyl transferase" evidence="14">
    <location>
        <begin position="98"/>
        <end position="191"/>
    </location>
</feature>
<accession>A0A1M5ZNN3</accession>
<comment type="catalytic activity">
    <reaction evidence="10">
        <text>apo-[aryl-carrier protein] + CoA = holo-[aryl-carrier protein] + adenosine 3',5'-bisphosphate + H(+)</text>
        <dbReference type="Rhea" id="RHEA:48404"/>
        <dbReference type="Rhea" id="RHEA-COMP:15903"/>
        <dbReference type="Rhea" id="RHEA-COMP:17557"/>
        <dbReference type="ChEBI" id="CHEBI:15378"/>
        <dbReference type="ChEBI" id="CHEBI:29999"/>
        <dbReference type="ChEBI" id="CHEBI:57287"/>
        <dbReference type="ChEBI" id="CHEBI:58343"/>
        <dbReference type="ChEBI" id="CHEBI:64479"/>
    </reaction>
</comment>
<dbReference type="EMBL" id="FQXE01000016">
    <property type="protein sequence ID" value="SHI25523.1"/>
    <property type="molecule type" value="Genomic_DNA"/>
</dbReference>
<feature type="binding site" evidence="12">
    <location>
        <position position="101"/>
    </location>
    <ligand>
        <name>CoA</name>
        <dbReference type="ChEBI" id="CHEBI:57287"/>
    </ligand>
</feature>
<dbReference type="AlphaFoldDB" id="A0A1M5ZNN3"/>
<evidence type="ECO:0000256" key="3">
    <source>
        <dbReference type="ARBA" id="ARBA00008342"/>
    </source>
</evidence>
<comment type="catalytic activity">
    <reaction evidence="11">
        <text>apo-[peptidyl-carrier protein] + CoA = holo-[peptidyl-carrier protein] + adenosine 3',5'-bisphosphate + H(+)</text>
        <dbReference type="Rhea" id="RHEA:46228"/>
        <dbReference type="Rhea" id="RHEA-COMP:11479"/>
        <dbReference type="Rhea" id="RHEA-COMP:11480"/>
        <dbReference type="ChEBI" id="CHEBI:15378"/>
        <dbReference type="ChEBI" id="CHEBI:29999"/>
        <dbReference type="ChEBI" id="CHEBI:57287"/>
        <dbReference type="ChEBI" id="CHEBI:58343"/>
        <dbReference type="ChEBI" id="CHEBI:64479"/>
    </reaction>
</comment>
<evidence type="ECO:0000256" key="5">
    <source>
        <dbReference type="ARBA" id="ARBA00019087"/>
    </source>
</evidence>
<dbReference type="InterPro" id="IPR041354">
    <property type="entry name" value="4PPT_N"/>
</dbReference>
<feature type="binding site" evidence="13">
    <location>
        <position position="101"/>
    </location>
    <ligand>
        <name>Mg(2+)</name>
        <dbReference type="ChEBI" id="CHEBI:18420"/>
    </ligand>
</feature>
<evidence type="ECO:0000313" key="16">
    <source>
        <dbReference type="EMBL" id="SHI25523.1"/>
    </source>
</evidence>
<dbReference type="GO" id="GO:0008897">
    <property type="term" value="F:holo-[acyl-carrier-protein] synthase activity"/>
    <property type="evidence" value="ECO:0007669"/>
    <property type="project" value="InterPro"/>
</dbReference>